<keyword evidence="1" id="KW-1133">Transmembrane helix</keyword>
<keyword evidence="1" id="KW-0812">Transmembrane</keyword>
<feature type="transmembrane region" description="Helical" evidence="1">
    <location>
        <begin position="173"/>
        <end position="194"/>
    </location>
</feature>
<gene>
    <name evidence="3" type="ORF">DFQ59_101668</name>
</gene>
<feature type="transmembrane region" description="Helical" evidence="1">
    <location>
        <begin position="301"/>
        <end position="319"/>
    </location>
</feature>
<feature type="transmembrane region" description="Helical" evidence="1">
    <location>
        <begin position="143"/>
        <end position="167"/>
    </location>
</feature>
<evidence type="ECO:0000259" key="2">
    <source>
        <dbReference type="Pfam" id="PF07670"/>
    </source>
</evidence>
<feature type="transmembrane region" description="Helical" evidence="1">
    <location>
        <begin position="43"/>
        <end position="64"/>
    </location>
</feature>
<feature type="domain" description="Nucleoside transporter/FeoB GTPase Gate" evidence="2">
    <location>
        <begin position="303"/>
        <end position="403"/>
    </location>
</feature>
<dbReference type="InterPro" id="IPR011642">
    <property type="entry name" value="Gate_dom"/>
</dbReference>
<dbReference type="Proteomes" id="UP000252707">
    <property type="component" value="Unassembled WGS sequence"/>
</dbReference>
<dbReference type="InterPro" id="IPR052549">
    <property type="entry name" value="SpmB"/>
</dbReference>
<keyword evidence="1" id="KW-0472">Membrane</keyword>
<feature type="transmembrane region" description="Helical" evidence="1">
    <location>
        <begin position="238"/>
        <end position="258"/>
    </location>
</feature>
<dbReference type="AlphaFoldDB" id="A0A369CLQ9"/>
<dbReference type="PIRSF" id="PIRSF036542">
    <property type="entry name" value="SpmA_SpmB"/>
    <property type="match status" value="1"/>
</dbReference>
<dbReference type="GO" id="GO:0005886">
    <property type="term" value="C:plasma membrane"/>
    <property type="evidence" value="ECO:0007669"/>
    <property type="project" value="TreeGrafter"/>
</dbReference>
<dbReference type="PANTHER" id="PTHR35793">
    <property type="entry name" value="INNER MEMBRANE PROTEIN YJIG"/>
    <property type="match status" value="1"/>
</dbReference>
<evidence type="ECO:0000313" key="3">
    <source>
        <dbReference type="EMBL" id="RCX33367.1"/>
    </source>
</evidence>
<evidence type="ECO:0000256" key="1">
    <source>
        <dbReference type="SAM" id="Phobius"/>
    </source>
</evidence>
<dbReference type="RefSeq" id="WP_114278211.1">
    <property type="nucleotide sequence ID" value="NZ_QPJY01000001.1"/>
</dbReference>
<keyword evidence="4" id="KW-1185">Reference proteome</keyword>
<accession>A0A369CLQ9</accession>
<dbReference type="EMBL" id="QPJY01000001">
    <property type="protein sequence ID" value="RCX33367.1"/>
    <property type="molecule type" value="Genomic_DNA"/>
</dbReference>
<sequence>MNVVFFAIVLTAFLAAGWSQLAWDPAGGGTAPMEALSTAMVDSAAGAVDLAIGLVGVMTLFLGLMKVAEAGGMLTFIARLIRPLMTRLFPDVPAEHPAMGAMILNLSANALGLGNAATPFGIRAMQELDRLNDRPGVATDSMVLFLAINTSSVTLLPTGVIALRAAAGSADPAAILPTTLFATLCSTAVAIIGARIYRRFFPLPPLTAAPPREAGPEAPVAVGDGAAEPLPEEAGQAYPVWISYLALATLVALIPVTVAYGEVISPWILPGLMLGFLAFGVARRVRIYEVFVEGAKEGFQVAVRIIPYLVAILVAVGMFRASGAMDALVSAIGGVTSGVGLPAEALPMALLRPLSGSGAYGIMAAIINDPAIGPDSYVGYLVSTLQGSTETTFYVLAVYFGAVQVRRLRHGLATALTADVAGIAGAVAACSYLFGGAG</sequence>
<comment type="caution">
    <text evidence="3">The sequence shown here is derived from an EMBL/GenBank/DDBJ whole genome shotgun (WGS) entry which is preliminary data.</text>
</comment>
<protein>
    <submittedName>
        <fullName evidence="3">Spore maturation protein SpmA</fullName>
    </submittedName>
</protein>
<name>A0A369CLQ9_9GAMM</name>
<organism evidence="3 4">
    <name type="scientific">Thioalbus denitrificans</name>
    <dbReference type="NCBI Taxonomy" id="547122"/>
    <lineage>
        <taxon>Bacteria</taxon>
        <taxon>Pseudomonadati</taxon>
        <taxon>Pseudomonadota</taxon>
        <taxon>Gammaproteobacteria</taxon>
        <taxon>Chromatiales</taxon>
        <taxon>Ectothiorhodospiraceae</taxon>
        <taxon>Thioalbus</taxon>
    </lineage>
</organism>
<feature type="transmembrane region" description="Helical" evidence="1">
    <location>
        <begin position="264"/>
        <end position="281"/>
    </location>
</feature>
<dbReference type="OrthoDB" id="9805623at2"/>
<feature type="transmembrane region" description="Helical" evidence="1">
    <location>
        <begin position="377"/>
        <end position="400"/>
    </location>
</feature>
<dbReference type="Pfam" id="PF07670">
    <property type="entry name" value="Gate"/>
    <property type="match status" value="2"/>
</dbReference>
<reference evidence="3 4" key="1">
    <citation type="submission" date="2018-07" db="EMBL/GenBank/DDBJ databases">
        <title>Genomic Encyclopedia of Type Strains, Phase IV (KMG-IV): sequencing the most valuable type-strain genomes for metagenomic binning, comparative biology and taxonomic classification.</title>
        <authorList>
            <person name="Goeker M."/>
        </authorList>
    </citation>
    <scope>NUCLEOTIDE SEQUENCE [LARGE SCALE GENOMIC DNA]</scope>
    <source>
        <strain evidence="3 4">DSM 26407</strain>
    </source>
</reference>
<evidence type="ECO:0000313" key="4">
    <source>
        <dbReference type="Proteomes" id="UP000252707"/>
    </source>
</evidence>
<proteinExistence type="predicted"/>
<dbReference type="PANTHER" id="PTHR35793:SF2">
    <property type="entry name" value="INNER MEMBRANE PROTEIN YJIG"/>
    <property type="match status" value="1"/>
</dbReference>
<feature type="domain" description="Nucleoside transporter/FeoB GTPase Gate" evidence="2">
    <location>
        <begin position="52"/>
        <end position="162"/>
    </location>
</feature>
<dbReference type="InterPro" id="IPR011415">
    <property type="entry name" value="SpmA_SpmB"/>
</dbReference>
<feature type="transmembrane region" description="Helical" evidence="1">
    <location>
        <begin position="412"/>
        <end position="434"/>
    </location>
</feature>